<gene>
    <name evidence="1" type="ORF">VEGAS_53</name>
</gene>
<reference evidence="1 2" key="1">
    <citation type="journal article" date="2015" name="Genome Announc.">
        <title>Complete Genome Sequences of Nine Phages Capable of Infecting Paenibacillus larvae, the Causative Agent of American Foulbrood Disease in Honeybees.</title>
        <authorList>
            <person name="Tsourkas P.K."/>
            <person name="Yost D.G."/>
            <person name="Krohn A."/>
            <person name="LeBlanc L."/>
            <person name="Zhang A."/>
            <person name="Stamereilers C."/>
            <person name="Amy P.S."/>
        </authorList>
    </citation>
    <scope>NUCLEOTIDE SEQUENCE [LARGE SCALE GENOMIC DNA]</scope>
</reference>
<protein>
    <submittedName>
        <fullName evidence="1">Uncharacterized protein</fullName>
    </submittedName>
</protein>
<dbReference type="RefSeq" id="YP_009196152.1">
    <property type="nucleotide sequence ID" value="NC_028767.1"/>
</dbReference>
<dbReference type="KEGG" id="vg:26623375"/>
<evidence type="ECO:0000313" key="1">
    <source>
        <dbReference type="EMBL" id="ALA12698.1"/>
    </source>
</evidence>
<name>A0A0K2CYY1_9CAUD</name>
<evidence type="ECO:0000313" key="2">
    <source>
        <dbReference type="Proteomes" id="UP000201675"/>
    </source>
</evidence>
<organism evidence="1 2">
    <name type="scientific">Paenibacillus phage Vegas</name>
    <dbReference type="NCBI Taxonomy" id="1636261"/>
    <lineage>
        <taxon>Viruses</taxon>
        <taxon>Duplodnaviria</taxon>
        <taxon>Heunggongvirae</taxon>
        <taxon>Uroviricota</taxon>
        <taxon>Caudoviricetes</taxon>
        <taxon>Gochnauervirinae</taxon>
        <taxon>Vegasvirus</taxon>
        <taxon>Vegasvirus vegas</taxon>
    </lineage>
</organism>
<dbReference type="EMBL" id="KT361654">
    <property type="protein sequence ID" value="ALA12698.1"/>
    <property type="molecule type" value="Genomic_DNA"/>
</dbReference>
<proteinExistence type="predicted"/>
<keyword evidence="2" id="KW-1185">Reference proteome</keyword>
<accession>A0A0K2CYY1</accession>
<dbReference type="Proteomes" id="UP000201675">
    <property type="component" value="Segment"/>
</dbReference>
<sequence length="72" mass="8598">MNYYYKPKKPVKAKTIVRCAGYSVEQQTKSEQEERFGESKMVLELTFLSNDYSPNKFDSFMKKFSDFLDKNY</sequence>
<dbReference type="GeneID" id="26623375"/>
<dbReference type="OrthoDB" id="11050at10239"/>